<dbReference type="InterPro" id="IPR012338">
    <property type="entry name" value="Beta-lactam/transpept-like"/>
</dbReference>
<keyword evidence="4 16" id="KW-0132">Cell division</keyword>
<evidence type="ECO:0000256" key="7">
    <source>
        <dbReference type="ARBA" id="ARBA00022692"/>
    </source>
</evidence>
<dbReference type="Gene3D" id="3.40.710.10">
    <property type="entry name" value="DD-peptidase/beta-lactamase superfamily"/>
    <property type="match status" value="1"/>
</dbReference>
<keyword evidence="8 16" id="KW-0378">Hydrolase</keyword>
<comment type="catalytic activity">
    <reaction evidence="16">
        <text>Preferential cleavage: (Ac)2-L-Lys-D-Ala-|-D-Ala. Also transpeptidation of peptidyl-alanyl moieties that are N-acyl substituents of D-alanine.</text>
        <dbReference type="EC" id="3.4.16.4"/>
    </reaction>
</comment>
<evidence type="ECO:0000256" key="4">
    <source>
        <dbReference type="ARBA" id="ARBA00022618"/>
    </source>
</evidence>
<name>A0ABS8WCU4_9GAMM</name>
<keyword evidence="5 16" id="KW-0121">Carboxypeptidase</keyword>
<keyword evidence="9 16" id="KW-0133">Cell shape</keyword>
<dbReference type="InterPro" id="IPR037532">
    <property type="entry name" value="FtsI_transpept"/>
</dbReference>
<evidence type="ECO:0000256" key="1">
    <source>
        <dbReference type="ARBA" id="ARBA00004370"/>
    </source>
</evidence>
<keyword evidence="3 16" id="KW-0997">Cell inner membrane</keyword>
<keyword evidence="12 16" id="KW-0472">Membrane</keyword>
<accession>A0ABS8WCU4</accession>
<keyword evidence="20" id="KW-1185">Reference proteome</keyword>
<keyword evidence="2 16" id="KW-1003">Cell membrane</keyword>
<evidence type="ECO:0000256" key="3">
    <source>
        <dbReference type="ARBA" id="ARBA00022519"/>
    </source>
</evidence>
<dbReference type="PANTHER" id="PTHR30627">
    <property type="entry name" value="PEPTIDOGLYCAN D,D-TRANSPEPTIDASE"/>
    <property type="match status" value="1"/>
</dbReference>
<dbReference type="Gene3D" id="3.90.1310.10">
    <property type="entry name" value="Penicillin-binding protein 2a (Domain 2)"/>
    <property type="match status" value="1"/>
</dbReference>
<evidence type="ECO:0000256" key="13">
    <source>
        <dbReference type="ARBA" id="ARBA00023210"/>
    </source>
</evidence>
<dbReference type="Pfam" id="PF03717">
    <property type="entry name" value="PBP_dimer"/>
    <property type="match status" value="1"/>
</dbReference>
<protein>
    <recommendedName>
        <fullName evidence="16">Peptidoglycan D,D-transpeptidase FtsI</fullName>
        <ecNumber evidence="16">3.4.16.4</ecNumber>
    </recommendedName>
    <alternativeName>
        <fullName evidence="16">Penicillin-binding protein 3</fullName>
        <shortName evidence="16">PBP-3</shortName>
    </alternativeName>
</protein>
<keyword evidence="13 16" id="KW-0717">Septation</keyword>
<dbReference type="Gene3D" id="3.30.450.330">
    <property type="match status" value="1"/>
</dbReference>
<dbReference type="Proteomes" id="UP001201273">
    <property type="component" value="Unassembled WGS sequence"/>
</dbReference>
<evidence type="ECO:0000259" key="17">
    <source>
        <dbReference type="Pfam" id="PF00905"/>
    </source>
</evidence>
<dbReference type="EMBL" id="JAIMJA010000015">
    <property type="protein sequence ID" value="MCE2596093.1"/>
    <property type="molecule type" value="Genomic_DNA"/>
</dbReference>
<dbReference type="SUPFAM" id="SSF56519">
    <property type="entry name" value="Penicillin binding protein dimerisation domain"/>
    <property type="match status" value="1"/>
</dbReference>
<evidence type="ECO:0000256" key="12">
    <source>
        <dbReference type="ARBA" id="ARBA00023136"/>
    </source>
</evidence>
<gene>
    <name evidence="16" type="primary">ftsI</name>
    <name evidence="19" type="ORF">K6Y31_14870</name>
</gene>
<comment type="function">
    <text evidence="16">Catalyzes cross-linking of the peptidoglycan cell wall at the division septum.</text>
</comment>
<evidence type="ECO:0000256" key="2">
    <source>
        <dbReference type="ARBA" id="ARBA00022475"/>
    </source>
</evidence>
<dbReference type="SUPFAM" id="SSF56601">
    <property type="entry name" value="beta-lactamase/transpeptidase-like"/>
    <property type="match status" value="1"/>
</dbReference>
<evidence type="ECO:0000256" key="16">
    <source>
        <dbReference type="HAMAP-Rule" id="MF_02080"/>
    </source>
</evidence>
<evidence type="ECO:0000259" key="18">
    <source>
        <dbReference type="Pfam" id="PF03717"/>
    </source>
</evidence>
<dbReference type="InterPro" id="IPR036138">
    <property type="entry name" value="PBP_dimer_sf"/>
</dbReference>
<keyword evidence="7 16" id="KW-0812">Transmembrane</keyword>
<dbReference type="RefSeq" id="WP_233053746.1">
    <property type="nucleotide sequence ID" value="NZ_JAIMJA010000015.1"/>
</dbReference>
<evidence type="ECO:0000256" key="9">
    <source>
        <dbReference type="ARBA" id="ARBA00022960"/>
    </source>
</evidence>
<keyword evidence="15 16" id="KW-0961">Cell wall biogenesis/degradation</keyword>
<evidence type="ECO:0000256" key="8">
    <source>
        <dbReference type="ARBA" id="ARBA00022801"/>
    </source>
</evidence>
<dbReference type="InterPro" id="IPR050515">
    <property type="entry name" value="Beta-lactam/transpept"/>
</dbReference>
<dbReference type="InterPro" id="IPR005311">
    <property type="entry name" value="PBP_dimer"/>
</dbReference>
<dbReference type="EC" id="3.4.16.4" evidence="16"/>
<keyword evidence="6 16" id="KW-0645">Protease</keyword>
<evidence type="ECO:0000256" key="11">
    <source>
        <dbReference type="ARBA" id="ARBA00022989"/>
    </source>
</evidence>
<organism evidence="19 20">
    <name type="scientific">Motilimonas cestriensis</name>
    <dbReference type="NCBI Taxonomy" id="2742685"/>
    <lineage>
        <taxon>Bacteria</taxon>
        <taxon>Pseudomonadati</taxon>
        <taxon>Pseudomonadota</taxon>
        <taxon>Gammaproteobacteria</taxon>
        <taxon>Alteromonadales</taxon>
        <taxon>Alteromonadales genera incertae sedis</taxon>
        <taxon>Motilimonas</taxon>
    </lineage>
</organism>
<proteinExistence type="inferred from homology"/>
<dbReference type="HAMAP" id="MF_02080">
    <property type="entry name" value="FtsI_transpept"/>
    <property type="match status" value="1"/>
</dbReference>
<comment type="similarity">
    <text evidence="16">Belongs to the transpeptidase family. FtsI subfamily.</text>
</comment>
<keyword evidence="11 16" id="KW-1133">Transmembrane helix</keyword>
<feature type="domain" description="Penicillin-binding protein dimerisation" evidence="18">
    <location>
        <begin position="60"/>
        <end position="212"/>
    </location>
</feature>
<evidence type="ECO:0000313" key="20">
    <source>
        <dbReference type="Proteomes" id="UP001201273"/>
    </source>
</evidence>
<evidence type="ECO:0000256" key="14">
    <source>
        <dbReference type="ARBA" id="ARBA00023306"/>
    </source>
</evidence>
<keyword evidence="14 16" id="KW-0131">Cell cycle</keyword>
<comment type="subcellular location">
    <subcellularLocation>
        <location evidence="1">Membrane</location>
    </subcellularLocation>
</comment>
<feature type="domain" description="Penicillin-binding protein transpeptidase" evidence="17">
    <location>
        <begin position="253"/>
        <end position="549"/>
    </location>
</feature>
<feature type="active site" description="Acyl-ester intermediate" evidence="16">
    <location>
        <position position="300"/>
    </location>
</feature>
<evidence type="ECO:0000256" key="10">
    <source>
        <dbReference type="ARBA" id="ARBA00022984"/>
    </source>
</evidence>
<dbReference type="InterPro" id="IPR001460">
    <property type="entry name" value="PCN-bd_Tpept"/>
</dbReference>
<keyword evidence="10 16" id="KW-0573">Peptidoglycan synthesis</keyword>
<evidence type="ECO:0000313" key="19">
    <source>
        <dbReference type="EMBL" id="MCE2596093.1"/>
    </source>
</evidence>
<dbReference type="Gene3D" id="1.10.150.770">
    <property type="match status" value="1"/>
</dbReference>
<sequence>MIKRNPKAKPNFINWRFMTVSVVIVMVFSSLLARAAYIQIIEPDRLQKEGDLRSLRTTSTQVQRGIISDRNGQPLAISVPVQAVWADPKVIHEKGSLSNTKAWQALSDVLSIETNKLIEKVKNPKKRFIYLQRQVSPAMAQYVKQLALPGVYLKPESRRFYPTGEISSQIIGFTNVDDKGQEGIEKTYDDWLTGIPGQRQVRKDRHGRVIEDIAVVKEAQQAKDITLSIDQRIQSIAYRALKKYVKLNKATSGSAVVIDVTNGEVLAMVNSPSFNPNNRGQYQSFRVRNRAITDTFEPGSTVKPFVIASALINKVVEPDDIIDTSPGWMRIGGRRVADHRNYGKMDLTMILQKSSNIGVSKLALELTAPRLQATFADVGLGSDTGIGLIGETSGVLPMRRRWSDFELATMSFGYAITANTLQLAQAYAILASGGVSYPLSMIKRDEKPQGEQVIPRETALQVISMLESVTKLGGTGTQAQVEGYRVAGKTGTSRKAVAGGYGDDYVAVFAGVAPVSNPKLAIAVIVNEPKGDRYYGGDVAAPVFAEVMDGSLQLLNVAPDDKEVRLSRHQPMAQEQ</sequence>
<evidence type="ECO:0000256" key="6">
    <source>
        <dbReference type="ARBA" id="ARBA00022670"/>
    </source>
</evidence>
<comment type="caution">
    <text evidence="19">The sequence shown here is derived from an EMBL/GenBank/DDBJ whole genome shotgun (WGS) entry which is preliminary data.</text>
</comment>
<evidence type="ECO:0000256" key="15">
    <source>
        <dbReference type="ARBA" id="ARBA00023316"/>
    </source>
</evidence>
<dbReference type="Pfam" id="PF00905">
    <property type="entry name" value="Transpeptidase"/>
    <property type="match status" value="1"/>
</dbReference>
<evidence type="ECO:0000256" key="5">
    <source>
        <dbReference type="ARBA" id="ARBA00022645"/>
    </source>
</evidence>
<comment type="pathway">
    <text evidence="16">Cell wall biogenesis; peptidoglycan biosynthesis.</text>
</comment>
<reference evidence="19 20" key="1">
    <citation type="journal article" date="2022" name="Environ. Microbiol. Rep.">
        <title>Eco-phylogenetic analyses reveal divergent evolution of vitamin B12 metabolism in the marine bacterial family 'Psychromonadaceae'.</title>
        <authorList>
            <person name="Jin X."/>
            <person name="Yang Y."/>
            <person name="Cao H."/>
            <person name="Gao B."/>
            <person name="Zhao Z."/>
        </authorList>
    </citation>
    <scope>NUCLEOTIDE SEQUENCE [LARGE SCALE GENOMIC DNA]</scope>
    <source>
        <strain evidence="19 20">MKS20</strain>
    </source>
</reference>
<dbReference type="PANTHER" id="PTHR30627:SF1">
    <property type="entry name" value="PEPTIDOGLYCAN D,D-TRANSPEPTIDASE FTSI"/>
    <property type="match status" value="1"/>
</dbReference>